<dbReference type="InterPro" id="IPR055323">
    <property type="entry name" value="C57A10.07/YOR238W"/>
</dbReference>
<dbReference type="EMBL" id="KB644411">
    <property type="protein sequence ID" value="EPS29287.1"/>
    <property type="molecule type" value="Genomic_DNA"/>
</dbReference>
<dbReference type="PhylomeDB" id="S8B442"/>
<dbReference type="OrthoDB" id="4347at2759"/>
<organism evidence="1 2">
    <name type="scientific">Penicillium oxalicum (strain 114-2 / CGMCC 5302)</name>
    <name type="common">Penicillium decumbens</name>
    <dbReference type="NCBI Taxonomy" id="933388"/>
    <lineage>
        <taxon>Eukaryota</taxon>
        <taxon>Fungi</taxon>
        <taxon>Dikarya</taxon>
        <taxon>Ascomycota</taxon>
        <taxon>Pezizomycotina</taxon>
        <taxon>Eurotiomycetes</taxon>
        <taxon>Eurotiomycetidae</taxon>
        <taxon>Eurotiales</taxon>
        <taxon>Aspergillaceae</taxon>
        <taxon>Penicillium</taxon>
    </lineage>
</organism>
<reference evidence="1 2" key="1">
    <citation type="journal article" date="2013" name="PLoS ONE">
        <title>Genomic and secretomic analyses reveal unique features of the lignocellulolytic enzyme system of Penicillium decumbens.</title>
        <authorList>
            <person name="Liu G."/>
            <person name="Zhang L."/>
            <person name="Wei X."/>
            <person name="Zou G."/>
            <person name="Qin Y."/>
            <person name="Ma L."/>
            <person name="Li J."/>
            <person name="Zheng H."/>
            <person name="Wang S."/>
            <person name="Wang C."/>
            <person name="Xun L."/>
            <person name="Zhao G.-P."/>
            <person name="Zhou Z."/>
            <person name="Qu Y."/>
        </authorList>
    </citation>
    <scope>NUCLEOTIDE SEQUENCE [LARGE SCALE GENOMIC DNA]</scope>
    <source>
        <strain evidence="2">114-2 / CGMCC 5302</strain>
    </source>
</reference>
<name>S8B442_PENO1</name>
<evidence type="ECO:0000313" key="2">
    <source>
        <dbReference type="Proteomes" id="UP000019376"/>
    </source>
</evidence>
<gene>
    <name evidence="1" type="ORF">PDE_04236</name>
</gene>
<dbReference type="PANTHER" id="PTHR28110">
    <property type="entry name" value="TRANSMEMBRANE PROTEIN"/>
    <property type="match status" value="1"/>
</dbReference>
<evidence type="ECO:0000313" key="1">
    <source>
        <dbReference type="EMBL" id="EPS29287.1"/>
    </source>
</evidence>
<proteinExistence type="predicted"/>
<dbReference type="PANTHER" id="PTHR28110:SF1">
    <property type="entry name" value="TRANSMEMBRANE PROTEIN"/>
    <property type="match status" value="1"/>
</dbReference>
<dbReference type="Proteomes" id="UP000019376">
    <property type="component" value="Unassembled WGS sequence"/>
</dbReference>
<dbReference type="eggNOG" id="KOG4533">
    <property type="taxonomic scope" value="Eukaryota"/>
</dbReference>
<dbReference type="STRING" id="933388.S8B442"/>
<dbReference type="GO" id="GO:0005737">
    <property type="term" value="C:cytoplasm"/>
    <property type="evidence" value="ECO:0007669"/>
    <property type="project" value="TreeGrafter"/>
</dbReference>
<evidence type="ECO:0008006" key="3">
    <source>
        <dbReference type="Google" id="ProtNLM"/>
    </source>
</evidence>
<accession>S8B442</accession>
<keyword evidence="2" id="KW-1185">Reference proteome</keyword>
<dbReference type="HOGENOM" id="CLU_048479_1_0_1"/>
<dbReference type="AlphaFoldDB" id="S8B442"/>
<protein>
    <recommendedName>
        <fullName evidence="3">DUF218 domain-containing protein</fullName>
    </recommendedName>
</protein>
<sequence length="278" mass="30926">MDSNHNSSPKHLSHLIIVCCHAIYLGGPTHGADANEWLIEPFQKGETPTFVAHAKAGLQTLAQDPQALLVFSGGPTKQPRTDLSEGQSYLNLVRDNNLFAQEIGSPNHVESRLVVESHATDSYQNVLFSLIRFHDHTGIWPSQVTVVTHEFKRARFQELHFPALGLISHTEQALGEHMQKSNRLRVAIIGINPPEDVTPSDMLTRGESLKGFGLWQKDLYGVGPELASKRRARGWTATKAHKLSCTDQPLDPVVARLLAWDGGAENEYFPQMKGLPWY</sequence>